<comment type="caution">
    <text evidence="2">The sequence shown here is derived from an EMBL/GenBank/DDBJ whole genome shotgun (WGS) entry which is preliminary data.</text>
</comment>
<gene>
    <name evidence="2" type="ORF">THAOC_18542</name>
</gene>
<evidence type="ECO:0000313" key="2">
    <source>
        <dbReference type="EMBL" id="EJK61028.1"/>
    </source>
</evidence>
<evidence type="ECO:0000313" key="3">
    <source>
        <dbReference type="Proteomes" id="UP000266841"/>
    </source>
</evidence>
<organism evidence="2 3">
    <name type="scientific">Thalassiosira oceanica</name>
    <name type="common">Marine diatom</name>
    <dbReference type="NCBI Taxonomy" id="159749"/>
    <lineage>
        <taxon>Eukaryota</taxon>
        <taxon>Sar</taxon>
        <taxon>Stramenopiles</taxon>
        <taxon>Ochrophyta</taxon>
        <taxon>Bacillariophyta</taxon>
        <taxon>Coscinodiscophyceae</taxon>
        <taxon>Thalassiosirophycidae</taxon>
        <taxon>Thalassiosirales</taxon>
        <taxon>Thalassiosiraceae</taxon>
        <taxon>Thalassiosira</taxon>
    </lineage>
</organism>
<dbReference type="Proteomes" id="UP000266841">
    <property type="component" value="Unassembled WGS sequence"/>
</dbReference>
<protein>
    <submittedName>
        <fullName evidence="2">Uncharacterized protein</fullName>
    </submittedName>
</protein>
<evidence type="ECO:0000256" key="1">
    <source>
        <dbReference type="SAM" id="MobiDB-lite"/>
    </source>
</evidence>
<dbReference type="AlphaFoldDB" id="K0S4G9"/>
<keyword evidence="3" id="KW-1185">Reference proteome</keyword>
<sequence>MLPQHEHPTRPNWGRRDSSNIGTNLAPGVSDNDSCGGDGMASKHSPRGSIPQGSHPRRPHQGSPKSKDVVKAFTWMDIAWTTAARVGGADATVGTELEELLSPVKSPTKCAPILAATKRQLLATTATNTAIRNQLLRANRKEDISASPINAKKGRWSNVAIKTKMMASMHDDEEEEEDRTQTALGQRLAKYSADSSSQLPDGASMRGYIADRPERSHQLGLQLTPPRTSDAAFEVRGRQRRRRERRLTPLQPTTDRGWTKPPGTPAGNVTRYAALGSLD</sequence>
<feature type="region of interest" description="Disordered" evidence="1">
    <location>
        <begin position="223"/>
        <end position="279"/>
    </location>
</feature>
<accession>K0S4G9</accession>
<dbReference type="EMBL" id="AGNL01020477">
    <property type="protein sequence ID" value="EJK61028.1"/>
    <property type="molecule type" value="Genomic_DNA"/>
</dbReference>
<reference evidence="2 3" key="1">
    <citation type="journal article" date="2012" name="Genome Biol.">
        <title>Genome and low-iron response of an oceanic diatom adapted to chronic iron limitation.</title>
        <authorList>
            <person name="Lommer M."/>
            <person name="Specht M."/>
            <person name="Roy A.S."/>
            <person name="Kraemer L."/>
            <person name="Andreson R."/>
            <person name="Gutowska M.A."/>
            <person name="Wolf J."/>
            <person name="Bergner S.V."/>
            <person name="Schilhabel M.B."/>
            <person name="Klostermeier U.C."/>
            <person name="Beiko R.G."/>
            <person name="Rosenstiel P."/>
            <person name="Hippler M."/>
            <person name="Laroche J."/>
        </authorList>
    </citation>
    <scope>NUCLEOTIDE SEQUENCE [LARGE SCALE GENOMIC DNA]</scope>
    <source>
        <strain evidence="2 3">CCMP1005</strain>
    </source>
</reference>
<feature type="compositionally biased region" description="Basic and acidic residues" evidence="1">
    <location>
        <begin position="1"/>
        <end position="18"/>
    </location>
</feature>
<name>K0S4G9_THAOC</name>
<feature type="region of interest" description="Disordered" evidence="1">
    <location>
        <begin position="1"/>
        <end position="67"/>
    </location>
</feature>
<proteinExistence type="predicted"/>